<gene>
    <name evidence="2" type="ORF">VNO77_32099</name>
</gene>
<evidence type="ECO:0000256" key="1">
    <source>
        <dbReference type="SAM" id="Phobius"/>
    </source>
</evidence>
<organism evidence="2 3">
    <name type="scientific">Canavalia gladiata</name>
    <name type="common">Sword bean</name>
    <name type="synonym">Dolichos gladiatus</name>
    <dbReference type="NCBI Taxonomy" id="3824"/>
    <lineage>
        <taxon>Eukaryota</taxon>
        <taxon>Viridiplantae</taxon>
        <taxon>Streptophyta</taxon>
        <taxon>Embryophyta</taxon>
        <taxon>Tracheophyta</taxon>
        <taxon>Spermatophyta</taxon>
        <taxon>Magnoliopsida</taxon>
        <taxon>eudicotyledons</taxon>
        <taxon>Gunneridae</taxon>
        <taxon>Pentapetalae</taxon>
        <taxon>rosids</taxon>
        <taxon>fabids</taxon>
        <taxon>Fabales</taxon>
        <taxon>Fabaceae</taxon>
        <taxon>Papilionoideae</taxon>
        <taxon>50 kb inversion clade</taxon>
        <taxon>NPAAA clade</taxon>
        <taxon>indigoferoid/millettioid clade</taxon>
        <taxon>Phaseoleae</taxon>
        <taxon>Canavalia</taxon>
    </lineage>
</organism>
<keyword evidence="1" id="KW-0812">Transmembrane</keyword>
<comment type="caution">
    <text evidence="2">The sequence shown here is derived from an EMBL/GenBank/DDBJ whole genome shotgun (WGS) entry which is preliminary data.</text>
</comment>
<feature type="transmembrane region" description="Helical" evidence="1">
    <location>
        <begin position="40"/>
        <end position="62"/>
    </location>
</feature>
<keyword evidence="1" id="KW-1133">Transmembrane helix</keyword>
<keyword evidence="1" id="KW-0472">Membrane</keyword>
<reference evidence="2 3" key="1">
    <citation type="submission" date="2024-01" db="EMBL/GenBank/DDBJ databases">
        <title>The genomes of 5 underutilized Papilionoideae crops provide insights into root nodulation and disease resistanc.</title>
        <authorList>
            <person name="Jiang F."/>
        </authorList>
    </citation>
    <scope>NUCLEOTIDE SEQUENCE [LARGE SCALE GENOMIC DNA]</scope>
    <source>
        <strain evidence="2">LVBAO_FW01</strain>
        <tissue evidence="2">Leaves</tissue>
    </source>
</reference>
<dbReference type="EMBL" id="JAYMYQ010000007">
    <property type="protein sequence ID" value="KAK7321446.1"/>
    <property type="molecule type" value="Genomic_DNA"/>
</dbReference>
<evidence type="ECO:0000313" key="2">
    <source>
        <dbReference type="EMBL" id="KAK7321446.1"/>
    </source>
</evidence>
<protein>
    <submittedName>
        <fullName evidence="2">Uncharacterized protein</fullName>
    </submittedName>
</protein>
<dbReference type="Proteomes" id="UP001367508">
    <property type="component" value="Unassembled WGS sequence"/>
</dbReference>
<sequence length="76" mass="8835">MLYLKHSVLLAVAYLQLFLVSLRPIQVDPLLFNFLCCVHQHFFVIELQLGVAFCLCSSFLPINHFQTDVLKKLEVR</sequence>
<name>A0AAN9KRL5_CANGL</name>
<evidence type="ECO:0000313" key="3">
    <source>
        <dbReference type="Proteomes" id="UP001367508"/>
    </source>
</evidence>
<dbReference type="AlphaFoldDB" id="A0AAN9KRL5"/>
<keyword evidence="3" id="KW-1185">Reference proteome</keyword>
<accession>A0AAN9KRL5</accession>
<proteinExistence type="predicted"/>